<keyword evidence="1" id="KW-1133">Transmembrane helix</keyword>
<evidence type="ECO:0000313" key="3">
    <source>
        <dbReference type="Proteomes" id="UP000177027"/>
    </source>
</evidence>
<name>A0A1F7HED7_9BACT</name>
<dbReference type="Proteomes" id="UP000177027">
    <property type="component" value="Unassembled WGS sequence"/>
</dbReference>
<comment type="caution">
    <text evidence="2">The sequence shown here is derived from an EMBL/GenBank/DDBJ whole genome shotgun (WGS) entry which is preliminary data.</text>
</comment>
<protein>
    <submittedName>
        <fullName evidence="2">Uncharacterized protein</fullName>
    </submittedName>
</protein>
<feature type="transmembrane region" description="Helical" evidence="1">
    <location>
        <begin position="12"/>
        <end position="34"/>
    </location>
</feature>
<accession>A0A1F7HED7</accession>
<gene>
    <name evidence="2" type="ORF">A3D06_00920</name>
</gene>
<sequence length="93" mass="10517">MDRRKIEQITASLAVILLFCMTFIGILVIGDGFFSWDIFPPEIEKILAFIMASCAVIIFSSVLVNVMLNLSIIAINSDIFLRNHDSQEKKHTK</sequence>
<evidence type="ECO:0000256" key="1">
    <source>
        <dbReference type="SAM" id="Phobius"/>
    </source>
</evidence>
<proteinExistence type="predicted"/>
<dbReference type="EMBL" id="MFZS01000009">
    <property type="protein sequence ID" value="OGK29266.1"/>
    <property type="molecule type" value="Genomic_DNA"/>
</dbReference>
<organism evidence="2 3">
    <name type="scientific">Candidatus Roizmanbacteria bacterium RIFCSPHIGHO2_02_FULL_40_9</name>
    <dbReference type="NCBI Taxonomy" id="1802042"/>
    <lineage>
        <taxon>Bacteria</taxon>
        <taxon>Candidatus Roizmaniibacteriota</taxon>
    </lineage>
</organism>
<dbReference type="AlphaFoldDB" id="A0A1F7HED7"/>
<reference evidence="2 3" key="1">
    <citation type="journal article" date="2016" name="Nat. Commun.">
        <title>Thousands of microbial genomes shed light on interconnected biogeochemical processes in an aquifer system.</title>
        <authorList>
            <person name="Anantharaman K."/>
            <person name="Brown C.T."/>
            <person name="Hug L.A."/>
            <person name="Sharon I."/>
            <person name="Castelle C.J."/>
            <person name="Probst A.J."/>
            <person name="Thomas B.C."/>
            <person name="Singh A."/>
            <person name="Wilkins M.J."/>
            <person name="Karaoz U."/>
            <person name="Brodie E.L."/>
            <person name="Williams K.H."/>
            <person name="Hubbard S.S."/>
            <person name="Banfield J.F."/>
        </authorList>
    </citation>
    <scope>NUCLEOTIDE SEQUENCE [LARGE SCALE GENOMIC DNA]</scope>
</reference>
<evidence type="ECO:0000313" key="2">
    <source>
        <dbReference type="EMBL" id="OGK29266.1"/>
    </source>
</evidence>
<keyword evidence="1" id="KW-0812">Transmembrane</keyword>
<keyword evidence="1" id="KW-0472">Membrane</keyword>
<feature type="transmembrane region" description="Helical" evidence="1">
    <location>
        <begin position="46"/>
        <end position="68"/>
    </location>
</feature>